<keyword evidence="3" id="KW-0511">Multifunctional enzyme</keyword>
<reference evidence="11" key="1">
    <citation type="journal article" date="2019" name="Int. J. Syst. Evol. Microbiol.">
        <title>The Global Catalogue of Microorganisms (GCM) 10K type strain sequencing project: providing services to taxonomists for standard genome sequencing and annotation.</title>
        <authorList>
            <consortium name="The Broad Institute Genomics Platform"/>
            <consortium name="The Broad Institute Genome Sequencing Center for Infectious Disease"/>
            <person name="Wu L."/>
            <person name="Ma J."/>
        </authorList>
    </citation>
    <scope>NUCLEOTIDE SEQUENCE [LARGE SCALE GENOMIC DNA]</scope>
    <source>
        <strain evidence="11">NBRC 106396</strain>
    </source>
</reference>
<comment type="function">
    <text evidence="8">Has an important function as a repair enzyme for proteins that have been inactivated by oxidation. Catalyzes the reversible oxidation-reduction of methionine sulfoxide in proteins to methionine.</text>
</comment>
<dbReference type="EMBL" id="JBHTCP010000004">
    <property type="protein sequence ID" value="MFC7370641.1"/>
    <property type="molecule type" value="Genomic_DNA"/>
</dbReference>
<evidence type="ECO:0000256" key="2">
    <source>
        <dbReference type="ARBA" id="ARBA00023002"/>
    </source>
</evidence>
<accession>A0ABW2NJM8</accession>
<dbReference type="NCBIfam" id="TIGR00401">
    <property type="entry name" value="msrA"/>
    <property type="match status" value="1"/>
</dbReference>
<dbReference type="InterPro" id="IPR036509">
    <property type="entry name" value="Met_Sox_Rdtase_MsrA_sf"/>
</dbReference>
<dbReference type="Gene3D" id="2.170.150.20">
    <property type="entry name" value="Peptide methionine sulfoxide reductase"/>
    <property type="match status" value="1"/>
</dbReference>
<dbReference type="Proteomes" id="UP001596549">
    <property type="component" value="Unassembled WGS sequence"/>
</dbReference>
<dbReference type="InterPro" id="IPR002569">
    <property type="entry name" value="Met_Sox_Rdtase_MsrA_dom"/>
</dbReference>
<comment type="catalytic activity">
    <reaction evidence="4 8">
        <text>L-methionyl-[protein] + [thioredoxin]-disulfide + H2O = L-methionyl-(S)-S-oxide-[protein] + [thioredoxin]-dithiol</text>
        <dbReference type="Rhea" id="RHEA:14217"/>
        <dbReference type="Rhea" id="RHEA-COMP:10698"/>
        <dbReference type="Rhea" id="RHEA-COMP:10700"/>
        <dbReference type="Rhea" id="RHEA-COMP:12313"/>
        <dbReference type="Rhea" id="RHEA-COMP:12315"/>
        <dbReference type="ChEBI" id="CHEBI:15377"/>
        <dbReference type="ChEBI" id="CHEBI:16044"/>
        <dbReference type="ChEBI" id="CHEBI:29950"/>
        <dbReference type="ChEBI" id="CHEBI:44120"/>
        <dbReference type="ChEBI" id="CHEBI:50058"/>
        <dbReference type="EC" id="1.8.4.11"/>
    </reaction>
</comment>
<comment type="catalytic activity">
    <reaction evidence="5 7">
        <text>L-methionyl-[protein] + [thioredoxin]-disulfide + H2O = L-methionyl-(R)-S-oxide-[protein] + [thioredoxin]-dithiol</text>
        <dbReference type="Rhea" id="RHEA:24164"/>
        <dbReference type="Rhea" id="RHEA-COMP:10698"/>
        <dbReference type="Rhea" id="RHEA-COMP:10700"/>
        <dbReference type="Rhea" id="RHEA-COMP:12313"/>
        <dbReference type="Rhea" id="RHEA-COMP:12314"/>
        <dbReference type="ChEBI" id="CHEBI:15377"/>
        <dbReference type="ChEBI" id="CHEBI:16044"/>
        <dbReference type="ChEBI" id="CHEBI:29950"/>
        <dbReference type="ChEBI" id="CHEBI:45764"/>
        <dbReference type="ChEBI" id="CHEBI:50058"/>
        <dbReference type="EC" id="1.8.4.12"/>
    </reaction>
</comment>
<name>A0ABW2NJM8_9BACL</name>
<evidence type="ECO:0000256" key="7">
    <source>
        <dbReference type="HAMAP-Rule" id="MF_01400"/>
    </source>
</evidence>
<evidence type="ECO:0000256" key="1">
    <source>
        <dbReference type="ARBA" id="ARBA00005591"/>
    </source>
</evidence>
<evidence type="ECO:0000256" key="4">
    <source>
        <dbReference type="ARBA" id="ARBA00047806"/>
    </source>
</evidence>
<dbReference type="HAMAP" id="MF_01400">
    <property type="entry name" value="MsrB"/>
    <property type="match status" value="1"/>
</dbReference>
<comment type="catalytic activity">
    <reaction evidence="6 8">
        <text>[thioredoxin]-disulfide + L-methionine + H2O = L-methionine (S)-S-oxide + [thioredoxin]-dithiol</text>
        <dbReference type="Rhea" id="RHEA:19993"/>
        <dbReference type="Rhea" id="RHEA-COMP:10698"/>
        <dbReference type="Rhea" id="RHEA-COMP:10700"/>
        <dbReference type="ChEBI" id="CHEBI:15377"/>
        <dbReference type="ChEBI" id="CHEBI:29950"/>
        <dbReference type="ChEBI" id="CHEBI:50058"/>
        <dbReference type="ChEBI" id="CHEBI:57844"/>
        <dbReference type="ChEBI" id="CHEBI:58772"/>
        <dbReference type="EC" id="1.8.4.11"/>
    </reaction>
</comment>
<dbReference type="PANTHER" id="PTHR43774:SF1">
    <property type="entry name" value="PEPTIDE METHIONINE SULFOXIDE REDUCTASE MSRA 2"/>
    <property type="match status" value="1"/>
</dbReference>
<dbReference type="PROSITE" id="PS51790">
    <property type="entry name" value="MSRB"/>
    <property type="match status" value="1"/>
</dbReference>
<dbReference type="InterPro" id="IPR011057">
    <property type="entry name" value="Mss4-like_sf"/>
</dbReference>
<proteinExistence type="inferred from homology"/>
<dbReference type="InterPro" id="IPR002579">
    <property type="entry name" value="Met_Sox_Rdtase_MsrB_dom"/>
</dbReference>
<feature type="active site" description="Nucleophile" evidence="7">
    <location>
        <position position="292"/>
    </location>
</feature>
<dbReference type="GO" id="GO:0008113">
    <property type="term" value="F:peptide-methionine (S)-S-oxide reductase activity"/>
    <property type="evidence" value="ECO:0007669"/>
    <property type="project" value="UniProtKB-EC"/>
</dbReference>
<comment type="similarity">
    <text evidence="1 8">Belongs to the MsrA Met sulfoxide reductase family.</text>
</comment>
<comment type="similarity">
    <text evidence="7">Belongs to the MsrB Met sulfoxide reductase family.</text>
</comment>
<protein>
    <recommendedName>
        <fullName evidence="7 8">Multifunctional fusion protein</fullName>
    </recommendedName>
    <domain>
        <recommendedName>
            <fullName evidence="8">Peptide methionine sulfoxide reductase MsrA</fullName>
            <shortName evidence="8">Protein-methionine-S-oxide reductase</shortName>
            <ecNumber evidence="8">1.8.4.11</ecNumber>
        </recommendedName>
        <alternativeName>
            <fullName evidence="8">Peptide-methionine (S)-S-oxide reductase</fullName>
            <shortName evidence="8">Peptide Met(O) reductase</shortName>
        </alternativeName>
    </domain>
    <domain>
        <recommendedName>
            <fullName evidence="7">Peptide methionine sulfoxide reductase MsrB</fullName>
            <ecNumber evidence="7">1.8.4.12</ecNumber>
        </recommendedName>
        <alternativeName>
            <fullName evidence="7">Peptide-methionine (R)-S-oxide reductase</fullName>
        </alternativeName>
    </domain>
</protein>
<comment type="caution">
    <text evidence="7">Lacks conserved residue(s) required for the propagation of feature annotation.</text>
</comment>
<dbReference type="Pfam" id="PF01625">
    <property type="entry name" value="PMSR"/>
    <property type="match status" value="1"/>
</dbReference>
<dbReference type="NCBIfam" id="TIGR00357">
    <property type="entry name" value="peptide-methionine (R)-S-oxide reductase MsrB"/>
    <property type="match status" value="1"/>
</dbReference>
<sequence length="319" mass="36443">MTHQLEKATFAGGCFWCMVSPFEDYPGIERVVSGYTGGHTENPTYKEVCSETTGHYEAVQITFNPHVFPYEKLLSIYWTQIDPTDSGGQFHDRGDSYRTAIFYHSDEQRAAAKKSKRELEESGRFSKPVATQILPAKPFYPAEEYHQNYHKKNPFHYNRYKEGSGRARFIKENWSSKGKMQEKINSLPPLAFEVTQRDATEPPFQNEFYNHKEEGIYVDVVSGAPLFSSLDKYDSGCGWPSFTKPIRSAGVVEREDLSHNMIRTEVRSAEADSHLGHLFPDGPRDKGGLRYCINSAALRFVPVSELKKEGYGEYVQLFK</sequence>
<evidence type="ECO:0000259" key="9">
    <source>
        <dbReference type="PROSITE" id="PS51790"/>
    </source>
</evidence>
<comment type="caution">
    <text evidence="10">The sequence shown here is derived from an EMBL/GenBank/DDBJ whole genome shotgun (WGS) entry which is preliminary data.</text>
</comment>
<dbReference type="SUPFAM" id="SSF51316">
    <property type="entry name" value="Mss4-like"/>
    <property type="match status" value="1"/>
</dbReference>
<evidence type="ECO:0000256" key="5">
    <source>
        <dbReference type="ARBA" id="ARBA00048488"/>
    </source>
</evidence>
<dbReference type="PANTHER" id="PTHR43774">
    <property type="entry name" value="PEPTIDE METHIONINE SULFOXIDE REDUCTASE"/>
    <property type="match status" value="1"/>
</dbReference>
<dbReference type="Gene3D" id="3.30.1060.10">
    <property type="entry name" value="Peptide methionine sulphoxide reductase MsrA"/>
    <property type="match status" value="1"/>
</dbReference>
<organism evidence="10 11">
    <name type="scientific">Fictibacillus iocasae</name>
    <dbReference type="NCBI Taxonomy" id="2715437"/>
    <lineage>
        <taxon>Bacteria</taxon>
        <taxon>Bacillati</taxon>
        <taxon>Bacillota</taxon>
        <taxon>Bacilli</taxon>
        <taxon>Bacillales</taxon>
        <taxon>Fictibacillaceae</taxon>
        <taxon>Fictibacillus</taxon>
    </lineage>
</organism>
<feature type="domain" description="MsrB" evidence="9">
    <location>
        <begin position="180"/>
        <end position="303"/>
    </location>
</feature>
<dbReference type="Pfam" id="PF01641">
    <property type="entry name" value="SelR"/>
    <property type="match status" value="1"/>
</dbReference>
<evidence type="ECO:0000256" key="6">
    <source>
        <dbReference type="ARBA" id="ARBA00048782"/>
    </source>
</evidence>
<dbReference type="SUPFAM" id="SSF55068">
    <property type="entry name" value="Peptide methionine sulfoxide reductase"/>
    <property type="match status" value="1"/>
</dbReference>
<evidence type="ECO:0000313" key="10">
    <source>
        <dbReference type="EMBL" id="MFC7370641.1"/>
    </source>
</evidence>
<gene>
    <name evidence="8 10" type="primary">msrA</name>
    <name evidence="7" type="synonym">msrB</name>
    <name evidence="10" type="ORF">ACFQPF_03010</name>
</gene>
<evidence type="ECO:0000256" key="3">
    <source>
        <dbReference type="ARBA" id="ARBA00023268"/>
    </source>
</evidence>
<dbReference type="EC" id="1.8.4.11" evidence="8"/>
<dbReference type="HAMAP" id="MF_01401">
    <property type="entry name" value="MsrA"/>
    <property type="match status" value="1"/>
</dbReference>
<evidence type="ECO:0000313" key="11">
    <source>
        <dbReference type="Proteomes" id="UP001596549"/>
    </source>
</evidence>
<keyword evidence="11" id="KW-1185">Reference proteome</keyword>
<dbReference type="RefSeq" id="WP_379746313.1">
    <property type="nucleotide sequence ID" value="NZ_JBHTCP010000004.1"/>
</dbReference>
<feature type="active site" evidence="8">
    <location>
        <position position="14"/>
    </location>
</feature>
<evidence type="ECO:0000256" key="8">
    <source>
        <dbReference type="HAMAP-Rule" id="MF_01401"/>
    </source>
</evidence>
<keyword evidence="2 7" id="KW-0560">Oxidoreductase</keyword>
<dbReference type="EC" id="1.8.4.12" evidence="7"/>